<reference evidence="5" key="2">
    <citation type="submission" date="2025-09" db="UniProtKB">
        <authorList>
            <consortium name="Ensembl"/>
        </authorList>
    </citation>
    <scope>IDENTIFICATION</scope>
</reference>
<evidence type="ECO:0000256" key="1">
    <source>
        <dbReference type="ARBA" id="ARBA00023125"/>
    </source>
</evidence>
<reference evidence="5" key="1">
    <citation type="submission" date="2025-08" db="UniProtKB">
        <authorList>
            <consortium name="Ensembl"/>
        </authorList>
    </citation>
    <scope>IDENTIFICATION</scope>
</reference>
<evidence type="ECO:0008006" key="7">
    <source>
        <dbReference type="Google" id="ProtNLM"/>
    </source>
</evidence>
<evidence type="ECO:0000259" key="3">
    <source>
        <dbReference type="Pfam" id="PF03221"/>
    </source>
</evidence>
<evidence type="ECO:0000256" key="2">
    <source>
        <dbReference type="ARBA" id="ARBA00023242"/>
    </source>
</evidence>
<dbReference type="GeneTree" id="ENSGT00950000185052"/>
<dbReference type="InterPro" id="IPR006600">
    <property type="entry name" value="HTH_CenpB_DNA-bd_dom"/>
</dbReference>
<dbReference type="SUPFAM" id="SSF46689">
    <property type="entry name" value="Homeodomain-like"/>
    <property type="match status" value="2"/>
</dbReference>
<sequence length="137" mass="15281">GREHGDSTSKQRCVPTLEEKLAVLDLLRDGMSIANVARKYGRNESSICAIKIRETEIRQAVASSTPVTAKVTSQVRDKTFVKTEKALNLWLEDMNRKCVPINGNMLREKALSIYSLFKPPAEEGQPSDKKEFKASQG</sequence>
<dbReference type="InParanoid" id="A0A674KG66"/>
<evidence type="ECO:0000259" key="4">
    <source>
        <dbReference type="Pfam" id="PF04218"/>
    </source>
</evidence>
<keyword evidence="1" id="KW-0238">DNA-binding</keyword>
<evidence type="ECO:0000313" key="5">
    <source>
        <dbReference type="Ensembl" id="ENSTMTP00000031587.1"/>
    </source>
</evidence>
<proteinExistence type="predicted"/>
<name>A0A674KG66_9SAUR</name>
<protein>
    <recommendedName>
        <fullName evidence="7">HTH psq-type domain-containing protein</fullName>
    </recommendedName>
</protein>
<feature type="domain" description="HTH psq-type" evidence="4">
    <location>
        <begin position="10"/>
        <end position="59"/>
    </location>
</feature>
<feature type="domain" description="HTH CENPB-type" evidence="3">
    <location>
        <begin position="84"/>
        <end position="137"/>
    </location>
</feature>
<dbReference type="Proteomes" id="UP000472274">
    <property type="component" value="Unplaced"/>
</dbReference>
<dbReference type="Pfam" id="PF04218">
    <property type="entry name" value="CENP-B_N"/>
    <property type="match status" value="1"/>
</dbReference>
<dbReference type="Gene3D" id="1.10.10.60">
    <property type="entry name" value="Homeodomain-like"/>
    <property type="match status" value="1"/>
</dbReference>
<dbReference type="Ensembl" id="ENSTMTT00000032723.1">
    <property type="protein sequence ID" value="ENSTMTP00000031587.1"/>
    <property type="gene ID" value="ENSTMTG00000022674.1"/>
</dbReference>
<dbReference type="AlphaFoldDB" id="A0A674KG66"/>
<dbReference type="GO" id="GO:0003677">
    <property type="term" value="F:DNA binding"/>
    <property type="evidence" value="ECO:0007669"/>
    <property type="project" value="UniProtKB-KW"/>
</dbReference>
<accession>A0A674KG66</accession>
<organism evidence="5 6">
    <name type="scientific">Terrapene triunguis</name>
    <name type="common">Three-toed box turtle</name>
    <dbReference type="NCBI Taxonomy" id="2587831"/>
    <lineage>
        <taxon>Eukaryota</taxon>
        <taxon>Metazoa</taxon>
        <taxon>Chordata</taxon>
        <taxon>Craniata</taxon>
        <taxon>Vertebrata</taxon>
        <taxon>Euteleostomi</taxon>
        <taxon>Archelosauria</taxon>
        <taxon>Testudinata</taxon>
        <taxon>Testudines</taxon>
        <taxon>Cryptodira</taxon>
        <taxon>Durocryptodira</taxon>
        <taxon>Testudinoidea</taxon>
        <taxon>Emydidae</taxon>
        <taxon>Terrapene</taxon>
    </lineage>
</organism>
<keyword evidence="6" id="KW-1185">Reference proteome</keyword>
<dbReference type="InterPro" id="IPR007889">
    <property type="entry name" value="HTH_Psq"/>
</dbReference>
<keyword evidence="2" id="KW-0539">Nucleus</keyword>
<evidence type="ECO:0000313" key="6">
    <source>
        <dbReference type="Proteomes" id="UP000472274"/>
    </source>
</evidence>
<dbReference type="InterPro" id="IPR009057">
    <property type="entry name" value="Homeodomain-like_sf"/>
</dbReference>
<dbReference type="Pfam" id="PF03221">
    <property type="entry name" value="HTH_Tnp_Tc5"/>
    <property type="match status" value="1"/>
</dbReference>